<dbReference type="Proteomes" id="UP000026962">
    <property type="component" value="Chromosome 8"/>
</dbReference>
<protein>
    <submittedName>
        <fullName evidence="2">Uncharacterized protein</fullName>
    </submittedName>
</protein>
<dbReference type="Gene3D" id="3.40.50.2000">
    <property type="entry name" value="Glycogen Phosphorylase B"/>
    <property type="match status" value="2"/>
</dbReference>
<dbReference type="OMA" id="STNTTCA"/>
<comment type="similarity">
    <text evidence="1">Belongs to the UDP-glycosyltransferase family.</text>
</comment>
<evidence type="ECO:0000313" key="2">
    <source>
        <dbReference type="EnsemblPlants" id="OPUNC08G04120.1"/>
    </source>
</evidence>
<dbReference type="HOGENOM" id="CLU_001724_1_0_1"/>
<proteinExistence type="inferred from homology"/>
<dbReference type="eggNOG" id="KOG1192">
    <property type="taxonomic scope" value="Eukaryota"/>
</dbReference>
<dbReference type="PANTHER" id="PTHR11926">
    <property type="entry name" value="GLUCOSYL/GLUCURONOSYL TRANSFERASES"/>
    <property type="match status" value="1"/>
</dbReference>
<dbReference type="EnsemblPlants" id="OPUNC08G04120.1">
    <property type="protein sequence ID" value="OPUNC08G04120.1"/>
    <property type="gene ID" value="OPUNC08G04120"/>
</dbReference>
<dbReference type="Gramene" id="OPUNC08G04120.1">
    <property type="protein sequence ID" value="OPUNC08G04120.1"/>
    <property type="gene ID" value="OPUNC08G04120"/>
</dbReference>
<organism evidence="2">
    <name type="scientific">Oryza punctata</name>
    <name type="common">Red rice</name>
    <dbReference type="NCBI Taxonomy" id="4537"/>
    <lineage>
        <taxon>Eukaryota</taxon>
        <taxon>Viridiplantae</taxon>
        <taxon>Streptophyta</taxon>
        <taxon>Embryophyta</taxon>
        <taxon>Tracheophyta</taxon>
        <taxon>Spermatophyta</taxon>
        <taxon>Magnoliopsida</taxon>
        <taxon>Liliopsida</taxon>
        <taxon>Poales</taxon>
        <taxon>Poaceae</taxon>
        <taxon>BOP clade</taxon>
        <taxon>Oryzoideae</taxon>
        <taxon>Oryzeae</taxon>
        <taxon>Oryzinae</taxon>
        <taxon>Oryza</taxon>
    </lineage>
</organism>
<name>A0A0E0LRQ0_ORYPU</name>
<sequence length="320" mass="34767">MVCAGAGLADDGALGRQLGREGGGATVIDWIPGMPPIKLGDMSSFVRTTKPNDLGLRFNEREANNCTKANALILNTFDNLEADVLAALRAEYPRIYTIGPLGTLLNHATANGEDAIGGLSLWKQDTECLAWLDTQQPRSVVYVNLGSLTVMTRERLAEFAYVGNRGDRLENLVPGGPAALPPEFRVRRGDGRPTVPSDMVPRHPAVGCFLTHSRWNSKCESDRAWPPACRWCAVQCSPTSTPTASMPARHGGVDAEVRREQVAGHLAMESEEMRWSAGRWMSKSEEVARSSGSSYENLQSMVAALITSSDDELNVKNIEL</sequence>
<reference evidence="2" key="2">
    <citation type="submission" date="2018-05" db="EMBL/GenBank/DDBJ databases">
        <title>OpunRS2 (Oryza punctata Reference Sequence Version 2).</title>
        <authorList>
            <person name="Zhang J."/>
            <person name="Kudrna D."/>
            <person name="Lee S."/>
            <person name="Talag J."/>
            <person name="Welchert J."/>
            <person name="Wing R.A."/>
        </authorList>
    </citation>
    <scope>NUCLEOTIDE SEQUENCE [LARGE SCALE GENOMIC DNA]</scope>
</reference>
<dbReference type="STRING" id="4537.A0A0E0LRQ0"/>
<dbReference type="SUPFAM" id="SSF53756">
    <property type="entry name" value="UDP-Glycosyltransferase/glycogen phosphorylase"/>
    <property type="match status" value="1"/>
</dbReference>
<evidence type="ECO:0000313" key="3">
    <source>
        <dbReference type="Proteomes" id="UP000026962"/>
    </source>
</evidence>
<dbReference type="GO" id="GO:0080044">
    <property type="term" value="F:quercetin 7-O-glucosyltransferase activity"/>
    <property type="evidence" value="ECO:0007669"/>
    <property type="project" value="TreeGrafter"/>
</dbReference>
<evidence type="ECO:0000256" key="1">
    <source>
        <dbReference type="ARBA" id="ARBA00009995"/>
    </source>
</evidence>
<keyword evidence="3" id="KW-1185">Reference proteome</keyword>
<dbReference type="PANTHER" id="PTHR11926:SF1537">
    <property type="entry name" value="OS08G0168700 PROTEIN"/>
    <property type="match status" value="1"/>
</dbReference>
<dbReference type="GO" id="GO:0080043">
    <property type="term" value="F:quercetin 3-O-glucosyltransferase activity"/>
    <property type="evidence" value="ECO:0007669"/>
    <property type="project" value="TreeGrafter"/>
</dbReference>
<reference evidence="2" key="1">
    <citation type="submission" date="2015-04" db="UniProtKB">
        <authorList>
            <consortium name="EnsemblPlants"/>
        </authorList>
    </citation>
    <scope>IDENTIFICATION</scope>
</reference>
<dbReference type="AlphaFoldDB" id="A0A0E0LRQ0"/>
<accession>A0A0E0LRQ0</accession>